<name>A0A3D8J3A5_9HELI</name>
<dbReference type="InterPro" id="IPR011079">
    <property type="entry name" value="Ala_racemase_C"/>
</dbReference>
<dbReference type="SMART" id="SM01005">
    <property type="entry name" value="Ala_racemase_C"/>
    <property type="match status" value="1"/>
</dbReference>
<evidence type="ECO:0000259" key="6">
    <source>
        <dbReference type="SMART" id="SM01005"/>
    </source>
</evidence>
<evidence type="ECO:0000256" key="5">
    <source>
        <dbReference type="PIRSR" id="PIRSR600821-52"/>
    </source>
</evidence>
<dbReference type="OrthoDB" id="9813814at2"/>
<dbReference type="Pfam" id="PF00842">
    <property type="entry name" value="Ala_racemase_C"/>
    <property type="match status" value="1"/>
</dbReference>
<dbReference type="Pfam" id="PF01168">
    <property type="entry name" value="Ala_racemase_N"/>
    <property type="match status" value="1"/>
</dbReference>
<dbReference type="GO" id="GO:0030170">
    <property type="term" value="F:pyridoxal phosphate binding"/>
    <property type="evidence" value="ECO:0007669"/>
    <property type="project" value="TreeGrafter"/>
</dbReference>
<comment type="caution">
    <text evidence="7">The sequence shown here is derived from an EMBL/GenBank/DDBJ whole genome shotgun (WGS) entry which is preliminary data.</text>
</comment>
<dbReference type="GO" id="GO:0008784">
    <property type="term" value="F:alanine racemase activity"/>
    <property type="evidence" value="ECO:0007669"/>
    <property type="project" value="InterPro"/>
</dbReference>
<dbReference type="PANTHER" id="PTHR30511:SF0">
    <property type="entry name" value="ALANINE RACEMASE, CATABOLIC-RELATED"/>
    <property type="match status" value="1"/>
</dbReference>
<keyword evidence="2 4" id="KW-0663">Pyridoxal phosphate</keyword>
<dbReference type="InterPro" id="IPR029066">
    <property type="entry name" value="PLP-binding_barrel"/>
</dbReference>
<dbReference type="GO" id="GO:0009252">
    <property type="term" value="P:peptidoglycan biosynthetic process"/>
    <property type="evidence" value="ECO:0007669"/>
    <property type="project" value="TreeGrafter"/>
</dbReference>
<dbReference type="InterPro" id="IPR020622">
    <property type="entry name" value="Ala_racemase_pyridoxalP-BS"/>
</dbReference>
<feature type="binding site" evidence="5">
    <location>
        <position position="117"/>
    </location>
    <ligand>
        <name>substrate</name>
    </ligand>
</feature>
<reference evidence="7 8" key="1">
    <citation type="submission" date="2018-04" db="EMBL/GenBank/DDBJ databases">
        <title>Novel Campyloabacter and Helicobacter Species and Strains.</title>
        <authorList>
            <person name="Mannion A.J."/>
            <person name="Shen Z."/>
            <person name="Fox J.G."/>
        </authorList>
    </citation>
    <scope>NUCLEOTIDE SEQUENCE [LARGE SCALE GENOMIC DNA]</scope>
    <source>
        <strain evidence="7 8">MIT 04-9362</strain>
    </source>
</reference>
<dbReference type="NCBIfam" id="NF000791">
    <property type="entry name" value="PRK00053.2-2"/>
    <property type="match status" value="1"/>
</dbReference>
<evidence type="ECO:0000313" key="7">
    <source>
        <dbReference type="EMBL" id="RDU72012.1"/>
    </source>
</evidence>
<dbReference type="EMBL" id="NXLX01000022">
    <property type="protein sequence ID" value="RDU72012.1"/>
    <property type="molecule type" value="Genomic_DNA"/>
</dbReference>
<keyword evidence="8" id="KW-1185">Reference proteome</keyword>
<dbReference type="GO" id="GO:0005829">
    <property type="term" value="C:cytosol"/>
    <property type="evidence" value="ECO:0007669"/>
    <property type="project" value="TreeGrafter"/>
</dbReference>
<feature type="domain" description="Alanine racemase C-terminal" evidence="6">
    <location>
        <begin position="228"/>
        <end position="341"/>
    </location>
</feature>
<dbReference type="Gene3D" id="2.40.37.10">
    <property type="entry name" value="Lyase, Ornithine Decarboxylase, Chain A, domain 1"/>
    <property type="match status" value="1"/>
</dbReference>
<dbReference type="SUPFAM" id="SSF51419">
    <property type="entry name" value="PLP-binding barrel"/>
    <property type="match status" value="1"/>
</dbReference>
<evidence type="ECO:0000256" key="3">
    <source>
        <dbReference type="ARBA" id="ARBA00023235"/>
    </source>
</evidence>
<protein>
    <submittedName>
        <fullName evidence="7">Alanine racemase</fullName>
    </submittedName>
</protein>
<dbReference type="InterPro" id="IPR001608">
    <property type="entry name" value="Ala_racemase_N"/>
</dbReference>
<evidence type="ECO:0000256" key="4">
    <source>
        <dbReference type="PIRSR" id="PIRSR600821-50"/>
    </source>
</evidence>
<evidence type="ECO:0000256" key="2">
    <source>
        <dbReference type="ARBA" id="ARBA00022898"/>
    </source>
</evidence>
<dbReference type="InterPro" id="IPR000821">
    <property type="entry name" value="Ala_racemase"/>
</dbReference>
<evidence type="ECO:0000313" key="8">
    <source>
        <dbReference type="Proteomes" id="UP000256695"/>
    </source>
</evidence>
<dbReference type="SUPFAM" id="SSF50621">
    <property type="entry name" value="Alanine racemase C-terminal domain-like"/>
    <property type="match status" value="1"/>
</dbReference>
<dbReference type="PRINTS" id="PR00992">
    <property type="entry name" value="ALARACEMASE"/>
</dbReference>
<feature type="modified residue" description="N6-(pyridoxal phosphate)lysine" evidence="4">
    <location>
        <position position="33"/>
    </location>
</feature>
<dbReference type="PROSITE" id="PS00395">
    <property type="entry name" value="ALANINE_RACEMASE"/>
    <property type="match status" value="1"/>
</dbReference>
<dbReference type="Gene3D" id="3.20.20.10">
    <property type="entry name" value="Alanine racemase"/>
    <property type="match status" value="1"/>
</dbReference>
<evidence type="ECO:0000256" key="1">
    <source>
        <dbReference type="ARBA" id="ARBA00001933"/>
    </source>
</evidence>
<feature type="binding site" evidence="5">
    <location>
        <position position="296"/>
    </location>
    <ligand>
        <name>substrate</name>
    </ligand>
</feature>
<dbReference type="RefSeq" id="WP_115579556.1">
    <property type="nucleotide sequence ID" value="NZ_NXLX01000022.1"/>
</dbReference>
<dbReference type="GO" id="GO:0030632">
    <property type="term" value="P:D-alanine biosynthetic process"/>
    <property type="evidence" value="ECO:0007669"/>
    <property type="project" value="TreeGrafter"/>
</dbReference>
<organism evidence="7 8">
    <name type="scientific">Helicobacter anseris</name>
    <dbReference type="NCBI Taxonomy" id="375926"/>
    <lineage>
        <taxon>Bacteria</taxon>
        <taxon>Pseudomonadati</taxon>
        <taxon>Campylobacterota</taxon>
        <taxon>Epsilonproteobacteria</taxon>
        <taxon>Campylobacterales</taxon>
        <taxon>Helicobacteraceae</taxon>
        <taxon>Helicobacter</taxon>
    </lineage>
</organism>
<dbReference type="AlphaFoldDB" id="A0A3D8J3A5"/>
<proteinExistence type="predicted"/>
<dbReference type="InterPro" id="IPR009006">
    <property type="entry name" value="Ala_racemase/Decarboxylase_C"/>
</dbReference>
<sequence length="341" mass="38364">MSEILLCSQSYKNNLDIISTHIGSKEKLGVVLKDNAYGHGIEEIAKLASTYGIKSVFVKNELEAKKIAHLFEHITILYGSLSSNAKNFHLTIHTDTQLDNLPQNSLIELKINIGMNRNGINPENIESVLQKIMQKKIHLFGVFAHNGYGDDIGEDFENCQKIFEEIKEKIKYFAQKMGFQTPRFHSLNSSGTFRSQNIQDDLVRVGLASYGYLTTDFKIPIAKKLKPVASLYADKICTHFLKKGTKIGYSGVTQLQEDSFVSTYDIGYGDGLFRFNGNQEAFFTADGYLLLPRSSMDCFSALSTKDRICVFNDATILAKIFNTIPYEILTNLSSFIKRTIV</sequence>
<accession>A0A3D8J3A5</accession>
<gene>
    <name evidence="7" type="ORF">CQA57_07155</name>
</gene>
<dbReference type="Proteomes" id="UP000256695">
    <property type="component" value="Unassembled WGS sequence"/>
</dbReference>
<dbReference type="PANTHER" id="PTHR30511">
    <property type="entry name" value="ALANINE RACEMASE"/>
    <property type="match status" value="1"/>
</dbReference>
<keyword evidence="3" id="KW-0413">Isomerase</keyword>
<comment type="cofactor">
    <cofactor evidence="1 4">
        <name>pyridoxal 5'-phosphate</name>
        <dbReference type="ChEBI" id="CHEBI:597326"/>
    </cofactor>
</comment>